<dbReference type="PANTHER" id="PTHR45588:SF1">
    <property type="entry name" value="WW DOMAIN-CONTAINING PROTEIN"/>
    <property type="match status" value="1"/>
</dbReference>
<evidence type="ECO:0000313" key="1">
    <source>
        <dbReference type="EMBL" id="NDV92404.1"/>
    </source>
</evidence>
<proteinExistence type="predicted"/>
<comment type="caution">
    <text evidence="1">The sequence shown here is derived from an EMBL/GenBank/DDBJ whole genome shotgun (WGS) entry which is preliminary data.</text>
</comment>
<dbReference type="PANTHER" id="PTHR45588">
    <property type="entry name" value="TPR DOMAIN-CONTAINING PROTEIN"/>
    <property type="match status" value="1"/>
</dbReference>
<dbReference type="SUPFAM" id="SSF48452">
    <property type="entry name" value="TPR-like"/>
    <property type="match status" value="2"/>
</dbReference>
<sequence length="600" mass="66398">MNFLCFSRGSNLTQWRLNSRLKLKIAMMFTTLIILGGCGGSSDSSTHIMAEQPTELDLAESNWRQPLFSGLGAVNFPITTNSQIAQQYFNQGLALSYAFNHAAADFAFNEATIYDPDCAMCYWGSALVLGPNVNAPMFPDNANRAFSLATLAKDLSENVSTKERMLINALQQRYLATEPADRSSLNEAYADSMRDVMNTFPEDADIIALTAESMMDVHPWDFWDAEGVTRPWTKEITDTIETALALDKQHIGAIHLYIHAVEQSTNPERAERYADTLADLAPAAGHLVHMPAHIYMRVGRYHDATLINMQAAAADSEFIQACRSNSPIYLAGYIPHNWHFGWVTAAISGWKSKAYELAEGTAASLSEELLRAPGMAVAQHYYSQPLYAKVRFADWQGILNTPQLAHDLLYARGIWHYARGQAYIGLDAPAKAQQELTQLAALRSMPEVQSLMFFNREGAPVLLEIAETVLRSSIATNAGVLQNAITQLKAAVIMEDSLPYTEPPEWYFPVRHALGDVQISAGEFAAAEATYQRDLEIMVDNGWALRGLAEALRLQGKNDEAKIVQRRFERAWEHAEIDISGSIISATDTMLTAANSGLTK</sequence>
<dbReference type="AlphaFoldDB" id="A0A7X5LNW2"/>
<dbReference type="RefSeq" id="WP_163087094.1">
    <property type="nucleotide sequence ID" value="NZ_JAAAWN010000022.1"/>
</dbReference>
<reference evidence="1 2" key="1">
    <citation type="submission" date="2020-01" db="EMBL/GenBank/DDBJ databases">
        <authorList>
            <person name="Chen J."/>
            <person name="Zhu S."/>
            <person name="Yang J."/>
        </authorList>
    </citation>
    <scope>NUCLEOTIDE SEQUENCE [LARGE SCALE GENOMIC DNA]</scope>
    <source>
        <strain evidence="1 2">345S023</strain>
    </source>
</reference>
<evidence type="ECO:0000313" key="2">
    <source>
        <dbReference type="Proteomes" id="UP000470213"/>
    </source>
</evidence>
<name>A0A7X5LNW2_9ALTE</name>
<protein>
    <recommendedName>
        <fullName evidence="3">Tetratricopeptide repeat protein</fullName>
    </recommendedName>
</protein>
<dbReference type="Gene3D" id="1.25.40.10">
    <property type="entry name" value="Tetratricopeptide repeat domain"/>
    <property type="match status" value="1"/>
</dbReference>
<evidence type="ECO:0008006" key="3">
    <source>
        <dbReference type="Google" id="ProtNLM"/>
    </source>
</evidence>
<dbReference type="Proteomes" id="UP000470213">
    <property type="component" value="Unassembled WGS sequence"/>
</dbReference>
<keyword evidence="2" id="KW-1185">Reference proteome</keyword>
<accession>A0A7X5LNW2</accession>
<dbReference type="InterPro" id="IPR011990">
    <property type="entry name" value="TPR-like_helical_dom_sf"/>
</dbReference>
<dbReference type="EMBL" id="JAAAWN010000022">
    <property type="protein sequence ID" value="NDV92404.1"/>
    <property type="molecule type" value="Genomic_DNA"/>
</dbReference>
<gene>
    <name evidence="1" type="ORF">GTH32_14590</name>
</gene>
<organism evidence="1 2">
    <name type="scientific">Alteromonas profundi</name>
    <dbReference type="NCBI Taxonomy" id="2696062"/>
    <lineage>
        <taxon>Bacteria</taxon>
        <taxon>Pseudomonadati</taxon>
        <taxon>Pseudomonadota</taxon>
        <taxon>Gammaproteobacteria</taxon>
        <taxon>Alteromonadales</taxon>
        <taxon>Alteromonadaceae</taxon>
        <taxon>Alteromonas/Salinimonas group</taxon>
        <taxon>Alteromonas</taxon>
    </lineage>
</organism>